<proteinExistence type="predicted"/>
<evidence type="ECO:0000313" key="2">
    <source>
        <dbReference type="EMBL" id="QMW05226.1"/>
    </source>
</evidence>
<dbReference type="Proteomes" id="UP000515369">
    <property type="component" value="Chromosome"/>
</dbReference>
<reference evidence="2 3" key="1">
    <citation type="submission" date="2020-07" db="EMBL/GenBank/DDBJ databases">
        <title>Spirosoma foliorum sp. nov., isolated from the leaves on the Nejang mountain Korea, Republic of.</title>
        <authorList>
            <person name="Ho H."/>
            <person name="Lee Y.-J."/>
            <person name="Nurcahyanto D.-A."/>
            <person name="Kim S.-G."/>
        </authorList>
    </citation>
    <scope>NUCLEOTIDE SEQUENCE [LARGE SCALE GENOMIC DNA]</scope>
    <source>
        <strain evidence="2 3">PL0136</strain>
    </source>
</reference>
<name>A0A7G5H284_9BACT</name>
<evidence type="ECO:0000256" key="1">
    <source>
        <dbReference type="SAM" id="SignalP"/>
    </source>
</evidence>
<accession>A0A7G5H284</accession>
<feature type="signal peptide" evidence="1">
    <location>
        <begin position="1"/>
        <end position="19"/>
    </location>
</feature>
<feature type="chain" id="PRO_5028828510" evidence="1">
    <location>
        <begin position="20"/>
        <end position="163"/>
    </location>
</feature>
<dbReference type="AlphaFoldDB" id="A0A7G5H284"/>
<keyword evidence="1" id="KW-0732">Signal</keyword>
<sequence>MRFLTVLLGLFLWTSVSFAQRIHMPDLFQCLSASADKFEYSMFQQGFVCYKSSGGLNGWTCLFAYHPSPLQQDPSKATAIIQYDRNSRSDVLTYQVRSKEQYELLRTELIKLGYTIDPVVVDRELFTSAKDANTVVSCQPATNATGMSGNYEGYMFTLTHRRY</sequence>
<dbReference type="RefSeq" id="WP_182462572.1">
    <property type="nucleotide sequence ID" value="NZ_CP059732.1"/>
</dbReference>
<gene>
    <name evidence="2" type="ORF">H3H32_10220</name>
</gene>
<keyword evidence="3" id="KW-1185">Reference proteome</keyword>
<protein>
    <submittedName>
        <fullName evidence="2">Uncharacterized protein</fullName>
    </submittedName>
</protein>
<dbReference type="EMBL" id="CP059732">
    <property type="protein sequence ID" value="QMW05226.1"/>
    <property type="molecule type" value="Genomic_DNA"/>
</dbReference>
<dbReference type="KEGG" id="sfol:H3H32_10220"/>
<evidence type="ECO:0000313" key="3">
    <source>
        <dbReference type="Proteomes" id="UP000515369"/>
    </source>
</evidence>
<organism evidence="2 3">
    <name type="scientific">Spirosoma foliorum</name>
    <dbReference type="NCBI Taxonomy" id="2710596"/>
    <lineage>
        <taxon>Bacteria</taxon>
        <taxon>Pseudomonadati</taxon>
        <taxon>Bacteroidota</taxon>
        <taxon>Cytophagia</taxon>
        <taxon>Cytophagales</taxon>
        <taxon>Cytophagaceae</taxon>
        <taxon>Spirosoma</taxon>
    </lineage>
</organism>